<dbReference type="Proteomes" id="UP000591131">
    <property type="component" value="Unassembled WGS sequence"/>
</dbReference>
<comment type="subcellular location">
    <subcellularLocation>
        <location evidence="1">Membrane</location>
        <topology evidence="1">Peripheral membrane protein</topology>
    </subcellularLocation>
</comment>
<dbReference type="GO" id="GO:0042147">
    <property type="term" value="P:retrograde transport, endosome to Golgi"/>
    <property type="evidence" value="ECO:0007669"/>
    <property type="project" value="InterPro"/>
</dbReference>
<evidence type="ECO:0000256" key="6">
    <source>
        <dbReference type="PIRNR" id="PIRNR009375"/>
    </source>
</evidence>
<evidence type="ECO:0000313" key="8">
    <source>
        <dbReference type="Proteomes" id="UP000591131"/>
    </source>
</evidence>
<dbReference type="PIRSF" id="PIRSF009375">
    <property type="entry name" value="Retromer_Vps35"/>
    <property type="match status" value="1"/>
</dbReference>
<dbReference type="PANTHER" id="PTHR11099:SF0">
    <property type="entry name" value="VACUOLAR PROTEIN SORTING-ASSOCIATED PROTEIN 35"/>
    <property type="match status" value="1"/>
</dbReference>
<organism evidence="7 8">
    <name type="scientific">Perkinsus chesapeaki</name>
    <name type="common">Clam parasite</name>
    <name type="synonym">Perkinsus andrewsi</name>
    <dbReference type="NCBI Taxonomy" id="330153"/>
    <lineage>
        <taxon>Eukaryota</taxon>
        <taxon>Sar</taxon>
        <taxon>Alveolata</taxon>
        <taxon>Perkinsozoa</taxon>
        <taxon>Perkinsea</taxon>
        <taxon>Perkinsida</taxon>
        <taxon>Perkinsidae</taxon>
        <taxon>Perkinsus</taxon>
    </lineage>
</organism>
<proteinExistence type="inferred from homology"/>
<accession>A0A7J6MPJ1</accession>
<dbReference type="OrthoDB" id="412021at2759"/>
<dbReference type="GO" id="GO:0030906">
    <property type="term" value="C:retromer, cargo-selective complex"/>
    <property type="evidence" value="ECO:0007669"/>
    <property type="project" value="InterPro"/>
</dbReference>
<dbReference type="PANTHER" id="PTHR11099">
    <property type="entry name" value="VACUOLAR SORTING PROTEIN 35"/>
    <property type="match status" value="1"/>
</dbReference>
<name>A0A7J6MPJ1_PERCH</name>
<dbReference type="InterPro" id="IPR042491">
    <property type="entry name" value="Vps35_C"/>
</dbReference>
<evidence type="ECO:0000256" key="1">
    <source>
        <dbReference type="ARBA" id="ARBA00004170"/>
    </source>
</evidence>
<dbReference type="GO" id="GO:0005829">
    <property type="term" value="C:cytosol"/>
    <property type="evidence" value="ECO:0007669"/>
    <property type="project" value="GOC"/>
</dbReference>
<keyword evidence="5" id="KW-0472">Membrane</keyword>
<dbReference type="EMBL" id="JAAPAO010000090">
    <property type="protein sequence ID" value="KAF4673140.1"/>
    <property type="molecule type" value="Genomic_DNA"/>
</dbReference>
<dbReference type="Pfam" id="PF03635">
    <property type="entry name" value="Vps35"/>
    <property type="match status" value="1"/>
</dbReference>
<sequence length="879" mass="98165">MRSTGPDSEQERLLEEASAVVKEQSWLMKQAITNNNMRETLKHASNMICELRTGTLEPKTYYELYMQVFTELQTLALYFQDTQRHGMKLSALYESVQHAGNIIPRLYLLITVGAGFIQSKEAPAKEILTDLTELCKGVQHPIRGLFLRYYLSQCCKDKLPDTGSPYEGIEGGNVYDAIDFILNNFTEANRLWIRLNHQGSARDRARRERERHDLRVLVGNNLIRLSQLDGMDKNIYVSVVLPKLLDQVVSCQDTMAQQYLLDCIIQVFPDEYHLATLDSLLTTCSKTNSAVDLKPIIVNLMNRLAVYVSSNPGSVPQDLDVFELFRSHLDRMLDRSENDAAVTTDRRGSKGHNNSLASLIDIMGAYLGFTITLYPDRLDHLQSIHAALARMLDRQLSGGAVKIRPDEKACFSMVDLLSKPIEELGLSCMDCLSDAYNNVYRYLTLQTQAHCGVGMVNALLMCEHPEKQVIDNVSRLQSFMTLLRPLISEDYATDATEAATDQCNLAKICHLIRESDANTDLELQLLSVMRQHLGHGSPAKLTVTLVPVIYRAVKLAPKVRTLELQHTRLFNSTKKAFQFVYKTLDAYGSHCLLGGGPTAAMQTLKMWLDAAAVAGYVETNLYGEGAFESIGYEFINRALATYEDDITDSQSACIPLMVGALLGPAGQALTPDDYEATSTTITQYAAKLVRKSDQCRQILCCADMFWNPVLPRDRWDSRRVLECLQRCLRIAERILESGLGSDSSTEDLDKIDVSEVTGVSLFVDVLDRYVFYFNKNNEQILSSHINSLIALCMEHVKFAMESTNPNTAASNAKNPLLENHSTMHTTSSASSSAGIVAVKAHLAATIAYIRQLKDDPDYREKYRSIDLSCAPSPAKVASA</sequence>
<evidence type="ECO:0000256" key="5">
    <source>
        <dbReference type="ARBA" id="ARBA00023136"/>
    </source>
</evidence>
<dbReference type="GO" id="GO:0005770">
    <property type="term" value="C:late endosome"/>
    <property type="evidence" value="ECO:0007669"/>
    <property type="project" value="TreeGrafter"/>
</dbReference>
<dbReference type="Gene3D" id="1.25.40.660">
    <property type="entry name" value="Vacuolar protein sorting-associated protein 35, helical subcomplex Vps35-C"/>
    <property type="match status" value="1"/>
</dbReference>
<evidence type="ECO:0000256" key="2">
    <source>
        <dbReference type="ARBA" id="ARBA00006536"/>
    </source>
</evidence>
<keyword evidence="3 6" id="KW-0813">Transport</keyword>
<keyword evidence="8" id="KW-1185">Reference proteome</keyword>
<comment type="caution">
    <text evidence="7">The sequence shown here is derived from an EMBL/GenBank/DDBJ whole genome shotgun (WGS) entry which is preliminary data.</text>
</comment>
<comment type="function">
    <text evidence="6">Plays a role in vesicular protein sorting.</text>
</comment>
<evidence type="ECO:0000256" key="3">
    <source>
        <dbReference type="ARBA" id="ARBA00022448"/>
    </source>
</evidence>
<dbReference type="AlphaFoldDB" id="A0A7J6MPJ1"/>
<keyword evidence="4 6" id="KW-0653">Protein transport</keyword>
<comment type="similarity">
    <text evidence="2 6">Belongs to the VPS35 family.</text>
</comment>
<gene>
    <name evidence="7" type="primary">VPS35</name>
    <name evidence="7" type="ORF">FOL47_010986</name>
</gene>
<dbReference type="InterPro" id="IPR005378">
    <property type="entry name" value="Vps35"/>
</dbReference>
<reference evidence="7 8" key="1">
    <citation type="submission" date="2020-04" db="EMBL/GenBank/DDBJ databases">
        <title>Perkinsus chesapeaki whole genome sequence.</title>
        <authorList>
            <person name="Bogema D.R."/>
        </authorList>
    </citation>
    <scope>NUCLEOTIDE SEQUENCE [LARGE SCALE GENOMIC DNA]</scope>
    <source>
        <strain evidence="7">ATCC PRA-425</strain>
    </source>
</reference>
<evidence type="ECO:0000256" key="4">
    <source>
        <dbReference type="ARBA" id="ARBA00022927"/>
    </source>
</evidence>
<protein>
    <recommendedName>
        <fullName evidence="6">Vacuolar protein sorting-associated protein 35</fullName>
    </recommendedName>
</protein>
<dbReference type="GO" id="GO:0006886">
    <property type="term" value="P:intracellular protein transport"/>
    <property type="evidence" value="ECO:0007669"/>
    <property type="project" value="TreeGrafter"/>
</dbReference>
<evidence type="ECO:0000313" key="7">
    <source>
        <dbReference type="EMBL" id="KAF4673140.1"/>
    </source>
</evidence>